<dbReference type="GO" id="GO:0030027">
    <property type="term" value="C:lamellipodium"/>
    <property type="evidence" value="ECO:0007669"/>
    <property type="project" value="TreeGrafter"/>
</dbReference>
<dbReference type="Pfam" id="PF17888">
    <property type="entry name" value="Carm_PH"/>
    <property type="match status" value="1"/>
</dbReference>
<protein>
    <submittedName>
        <fullName evidence="2">Leucine-rich repeat-containing 16B isoform X2</fullName>
    </submittedName>
</protein>
<gene>
    <name evidence="2" type="ORF">ROHU_035800</name>
</gene>
<dbReference type="InterPro" id="IPR041245">
    <property type="entry name" value="CARMIL_PH"/>
</dbReference>
<evidence type="ECO:0000259" key="1">
    <source>
        <dbReference type="Pfam" id="PF17888"/>
    </source>
</evidence>
<dbReference type="GO" id="GO:0005886">
    <property type="term" value="C:plasma membrane"/>
    <property type="evidence" value="ECO:0007669"/>
    <property type="project" value="TreeGrafter"/>
</dbReference>
<dbReference type="PANTHER" id="PTHR24112:SF43">
    <property type="entry name" value="CAPPING PROTEIN, ARP2_3 AND MYOSIN-I LINKER PROTEIN 3"/>
    <property type="match status" value="1"/>
</dbReference>
<keyword evidence="3" id="KW-1185">Reference proteome</keyword>
<dbReference type="Pfam" id="PF13516">
    <property type="entry name" value="LRR_6"/>
    <property type="match status" value="1"/>
</dbReference>
<name>A0A498LCG8_LABRO</name>
<dbReference type="SUPFAM" id="SSF52047">
    <property type="entry name" value="RNI-like"/>
    <property type="match status" value="2"/>
</dbReference>
<organism evidence="2 3">
    <name type="scientific">Labeo rohita</name>
    <name type="common">Indian major carp</name>
    <name type="synonym">Cyprinus rohita</name>
    <dbReference type="NCBI Taxonomy" id="84645"/>
    <lineage>
        <taxon>Eukaryota</taxon>
        <taxon>Metazoa</taxon>
        <taxon>Chordata</taxon>
        <taxon>Craniata</taxon>
        <taxon>Vertebrata</taxon>
        <taxon>Euteleostomi</taxon>
        <taxon>Actinopterygii</taxon>
        <taxon>Neopterygii</taxon>
        <taxon>Teleostei</taxon>
        <taxon>Ostariophysi</taxon>
        <taxon>Cypriniformes</taxon>
        <taxon>Cyprinidae</taxon>
        <taxon>Labeoninae</taxon>
        <taxon>Labeonini</taxon>
        <taxon>Labeo</taxon>
    </lineage>
</organism>
<evidence type="ECO:0000313" key="3">
    <source>
        <dbReference type="Proteomes" id="UP000290572"/>
    </source>
</evidence>
<dbReference type="Gene3D" id="2.30.29.30">
    <property type="entry name" value="Pleckstrin-homology domain (PH domain)/Phosphotyrosine-binding domain (PTB)"/>
    <property type="match status" value="1"/>
</dbReference>
<dbReference type="InterPro" id="IPR001611">
    <property type="entry name" value="Leu-rich_rpt"/>
</dbReference>
<feature type="domain" description="CARMIL pleckstrin homology" evidence="1">
    <location>
        <begin position="31"/>
        <end position="124"/>
    </location>
</feature>
<sequence>MASKDTVATAFLTVSREMTESIRRVIDKTSIKLVRAIKVENKNGKSEDRILVLATWRLYLMAPKIPTKVEQTFNFLEIRAMNTHPDNQVVIETDKSTYSLRLQSNDHLDQLISHINFALSRIFNNSIYTPSIFHADGDVTDGNRKFSPSSESSVETQRACGGFSETYAALCDYNGITCKEEVQDLAVIVAAMAYNSWFTKLYCKDLRISSEVVEQILHTVSKSSSLEELTLENVGLKADFPQKMATALSENPASVIHSINLAHNTLDNQGVTSLSQALCSSDDYSNSLLHLDLSKNPGILSGEDATNLYLFLAQPNCLVHLDLSGTDCTVDSLFGALLRGCCADLSYLNLSKNSFSHRKVRETLPSFRQFFSSAFSLTHISLASMKMPPDVLRALFLGLSSNPHITDLHLDISGCELRSAGAGIIQDLFPRVSCISTLDISDNGLDADLLCVIPAFSRHPSLKHLLLGKNFNIKGRVLDEVLQKLVHLVQEEECALQSLSLADSRLRSRGTVLVNALGSNACLKKVDLSGNGLDDTGARMLSKALQINTTLRSVTWDRNNTSATGFQDVARALEHNFTLQYMPIPLSDVTQAYRSSPERTEQALTKLYPSLCELAHVLSVDGPVRQRLDSLAGELAKAADKELQVIVDSMVSLCRELCPLSCAAAECLSPPLSSISERVSIPRSSIRTALMERAAQDINRALE</sequence>
<comment type="caution">
    <text evidence="2">The sequence shown here is derived from an EMBL/GenBank/DDBJ whole genome shotgun (WGS) entry which is preliminary data.</text>
</comment>
<dbReference type="InterPro" id="IPR011993">
    <property type="entry name" value="PH-like_dom_sf"/>
</dbReference>
<proteinExistence type="predicted"/>
<dbReference type="SMART" id="SM00368">
    <property type="entry name" value="LRR_RI"/>
    <property type="match status" value="4"/>
</dbReference>
<dbReference type="PANTHER" id="PTHR24112">
    <property type="entry name" value="LEUCINE-RICH REPEAT, ISOFORM F-RELATED"/>
    <property type="match status" value="1"/>
</dbReference>
<reference evidence="2 3" key="1">
    <citation type="submission" date="2018-03" db="EMBL/GenBank/DDBJ databases">
        <title>Draft genome sequence of Rohu Carp (Labeo rohita).</title>
        <authorList>
            <person name="Das P."/>
            <person name="Kushwaha B."/>
            <person name="Joshi C.G."/>
            <person name="Kumar D."/>
            <person name="Nagpure N.S."/>
            <person name="Sahoo L."/>
            <person name="Das S.P."/>
            <person name="Bit A."/>
            <person name="Patnaik S."/>
            <person name="Meher P.K."/>
            <person name="Jayasankar P."/>
            <person name="Koringa P.G."/>
            <person name="Patel N.V."/>
            <person name="Hinsu A.T."/>
            <person name="Kumar R."/>
            <person name="Pandey M."/>
            <person name="Agarwal S."/>
            <person name="Srivastava S."/>
            <person name="Singh M."/>
            <person name="Iquebal M.A."/>
            <person name="Jaiswal S."/>
            <person name="Angadi U.B."/>
            <person name="Kumar N."/>
            <person name="Raza M."/>
            <person name="Shah T.M."/>
            <person name="Rai A."/>
            <person name="Jena J.K."/>
        </authorList>
    </citation>
    <scope>NUCLEOTIDE SEQUENCE [LARGE SCALE GENOMIC DNA]</scope>
    <source>
        <strain evidence="2">DASCIFA01</strain>
        <tissue evidence="2">Testis</tissue>
    </source>
</reference>
<accession>A0A498LCG8</accession>
<dbReference type="Gene3D" id="3.80.10.10">
    <property type="entry name" value="Ribonuclease Inhibitor"/>
    <property type="match status" value="1"/>
</dbReference>
<dbReference type="AlphaFoldDB" id="A0A498LCG8"/>
<dbReference type="InterPro" id="IPR051279">
    <property type="entry name" value="PP1-Reg/Actin-Interact_Protein"/>
</dbReference>
<dbReference type="Proteomes" id="UP000290572">
    <property type="component" value="Unassembled WGS sequence"/>
</dbReference>
<dbReference type="GO" id="GO:0034315">
    <property type="term" value="P:regulation of Arp2/3 complex-mediated actin nucleation"/>
    <property type="evidence" value="ECO:0007669"/>
    <property type="project" value="TreeGrafter"/>
</dbReference>
<dbReference type="EMBL" id="QBIY01013482">
    <property type="protein sequence ID" value="RXN03507.1"/>
    <property type="molecule type" value="Genomic_DNA"/>
</dbReference>
<dbReference type="InterPro" id="IPR032675">
    <property type="entry name" value="LRR_dom_sf"/>
</dbReference>
<dbReference type="GO" id="GO:0016477">
    <property type="term" value="P:cell migration"/>
    <property type="evidence" value="ECO:0007669"/>
    <property type="project" value="TreeGrafter"/>
</dbReference>
<dbReference type="STRING" id="84645.A0A498LCG8"/>
<evidence type="ECO:0000313" key="2">
    <source>
        <dbReference type="EMBL" id="RXN03507.1"/>
    </source>
</evidence>